<dbReference type="Gene3D" id="3.40.50.720">
    <property type="entry name" value="NAD(P)-binding Rossmann-like Domain"/>
    <property type="match status" value="1"/>
</dbReference>
<accession>A0AA35SMQ2</accession>
<dbReference type="AlphaFoldDB" id="A0AA35SMQ2"/>
<dbReference type="InterPro" id="IPR036291">
    <property type="entry name" value="NAD(P)-bd_dom_sf"/>
</dbReference>
<comment type="caution">
    <text evidence="5">The sequence shown here is derived from an EMBL/GenBank/DDBJ whole genome shotgun (WGS) entry which is preliminary data.</text>
</comment>
<evidence type="ECO:0000256" key="1">
    <source>
        <dbReference type="ARBA" id="ARBA00022857"/>
    </source>
</evidence>
<protein>
    <submittedName>
        <fullName evidence="5">Uncharacterized protein MJ1055</fullName>
    </submittedName>
</protein>
<keyword evidence="1" id="KW-0521">NADP</keyword>
<evidence type="ECO:0000256" key="2">
    <source>
        <dbReference type="ARBA" id="ARBA00023277"/>
    </source>
</evidence>
<dbReference type="InterPro" id="IPR011251">
    <property type="entry name" value="Luciferase-like_dom"/>
</dbReference>
<keyword evidence="6" id="KW-1185">Reference proteome</keyword>
<feature type="domain" description="NAD-dependent epimerase/dehydratase" evidence="4">
    <location>
        <begin position="59"/>
        <end position="251"/>
    </location>
</feature>
<dbReference type="Pfam" id="PF00296">
    <property type="entry name" value="Bac_luciferase"/>
    <property type="match status" value="1"/>
</dbReference>
<feature type="domain" description="Luciferase-like" evidence="3">
    <location>
        <begin position="343"/>
        <end position="489"/>
    </location>
</feature>
<sequence length="570" mass="63309">MLGCVPPASSQRFLRRTRHWRFGYDRDGNRRHRIYRQPHHSQAGGTGPRCACSTCSQRANLQPLLDRISIYRGDVTRMDHLLEAINSHNVDRIIHMAALLPPDTEDRPATGMAVNIDGTNNVFEAARWGNIQRVVYASSIAVYGVQDTFGDRPLTEDDLAAPINVYGMTKAVNDFAAARYRTLHGLDIRGVRICTVFGHGRVTGMTGMIGGLMMSLPAIGQPVEMNFDPREASPMIHTEDAAEIFVRVALADQLSHHIYISGGELATIADVADIVRSYIPDASIRTGDRPVPHVYLVDNSRMMADVGYELPPLRMRVLDHINDARAEAGLEPISGYVPGAFGQGGNDPSFLRTLVELGDKYEYDSIWLSDRICSDRFSLEPMVALSLVAGYSERLKFGTSVLALPLRNPVVLAKQVATLDWLSQGRFFPAVGLGQEDPDEYEACGVPKADRARRTDEAIGLMRRLWQEEYVTHEGDFFTTHNVSVTPRTRLAKPKSEQFVTRQRPDAHFTEYSAVGTSEQIGDFIEQYVDAGGYKFVIRPLCSGTESMEQLEQAGEEILPRFHGPLSSNA</sequence>
<dbReference type="SUPFAM" id="SSF51679">
    <property type="entry name" value="Bacterial luciferase-like"/>
    <property type="match status" value="1"/>
</dbReference>
<keyword evidence="2" id="KW-0119">Carbohydrate metabolism</keyword>
<gene>
    <name evidence="5" type="ORF">GBAR_LOCUS18068</name>
</gene>
<dbReference type="PANTHER" id="PTHR43103:SF3">
    <property type="entry name" value="ADP-L-GLYCERO-D-MANNO-HEPTOSE-6-EPIMERASE"/>
    <property type="match status" value="1"/>
</dbReference>
<dbReference type="SUPFAM" id="SSF51735">
    <property type="entry name" value="NAD(P)-binding Rossmann-fold domains"/>
    <property type="match status" value="1"/>
</dbReference>
<evidence type="ECO:0000259" key="3">
    <source>
        <dbReference type="Pfam" id="PF00296"/>
    </source>
</evidence>
<dbReference type="EMBL" id="CASHTH010002575">
    <property type="protein sequence ID" value="CAI8031907.1"/>
    <property type="molecule type" value="Genomic_DNA"/>
</dbReference>
<evidence type="ECO:0000313" key="6">
    <source>
        <dbReference type="Proteomes" id="UP001174909"/>
    </source>
</evidence>
<dbReference type="PANTHER" id="PTHR43103">
    <property type="entry name" value="NUCLEOSIDE-DIPHOSPHATE-SUGAR EPIMERASE"/>
    <property type="match status" value="1"/>
</dbReference>
<dbReference type="Proteomes" id="UP001174909">
    <property type="component" value="Unassembled WGS sequence"/>
</dbReference>
<name>A0AA35SMQ2_GEOBA</name>
<reference evidence="5" key="1">
    <citation type="submission" date="2023-03" db="EMBL/GenBank/DDBJ databases">
        <authorList>
            <person name="Steffen K."/>
            <person name="Cardenas P."/>
        </authorList>
    </citation>
    <scope>NUCLEOTIDE SEQUENCE</scope>
</reference>
<proteinExistence type="predicted"/>
<evidence type="ECO:0000259" key="4">
    <source>
        <dbReference type="Pfam" id="PF01370"/>
    </source>
</evidence>
<dbReference type="GO" id="GO:0016705">
    <property type="term" value="F:oxidoreductase activity, acting on paired donors, with incorporation or reduction of molecular oxygen"/>
    <property type="evidence" value="ECO:0007669"/>
    <property type="project" value="InterPro"/>
</dbReference>
<dbReference type="InterPro" id="IPR001509">
    <property type="entry name" value="Epimerase_deHydtase"/>
</dbReference>
<organism evidence="5 6">
    <name type="scientific">Geodia barretti</name>
    <name type="common">Barrett's horny sponge</name>
    <dbReference type="NCBI Taxonomy" id="519541"/>
    <lineage>
        <taxon>Eukaryota</taxon>
        <taxon>Metazoa</taxon>
        <taxon>Porifera</taxon>
        <taxon>Demospongiae</taxon>
        <taxon>Heteroscleromorpha</taxon>
        <taxon>Tetractinellida</taxon>
        <taxon>Astrophorina</taxon>
        <taxon>Geodiidae</taxon>
        <taxon>Geodia</taxon>
    </lineage>
</organism>
<dbReference type="InterPro" id="IPR036661">
    <property type="entry name" value="Luciferase-like_sf"/>
</dbReference>
<evidence type="ECO:0000313" key="5">
    <source>
        <dbReference type="EMBL" id="CAI8031907.1"/>
    </source>
</evidence>
<dbReference type="Pfam" id="PF01370">
    <property type="entry name" value="Epimerase"/>
    <property type="match status" value="1"/>
</dbReference>
<dbReference type="Gene3D" id="3.20.20.30">
    <property type="entry name" value="Luciferase-like domain"/>
    <property type="match status" value="2"/>
</dbReference>